<keyword evidence="5" id="KW-1185">Reference proteome</keyword>
<feature type="binding site" evidence="3">
    <location>
        <position position="101"/>
    </location>
    <ligand>
        <name>ATP</name>
        <dbReference type="ChEBI" id="CHEBI:30616"/>
    </ligand>
</feature>
<comment type="caution">
    <text evidence="4">The sequence shown here is derived from an EMBL/GenBank/DDBJ whole genome shotgun (WGS) entry which is preliminary data.</text>
</comment>
<keyword evidence="3" id="KW-0820">tRNA-binding</keyword>
<proteinExistence type="inferred from homology"/>
<dbReference type="GO" id="GO:0016879">
    <property type="term" value="F:ligase activity, forming carbon-nitrogen bonds"/>
    <property type="evidence" value="ECO:0007669"/>
    <property type="project" value="UniProtKB-UniRule"/>
</dbReference>
<dbReference type="GO" id="GO:0006400">
    <property type="term" value="P:tRNA modification"/>
    <property type="evidence" value="ECO:0007669"/>
    <property type="project" value="UniProtKB-UniRule"/>
</dbReference>
<dbReference type="HAMAP" id="MF_01539">
    <property type="entry name" value="TmcAL"/>
    <property type="match status" value="1"/>
</dbReference>
<dbReference type="InterPro" id="IPR014729">
    <property type="entry name" value="Rossmann-like_a/b/a_fold"/>
</dbReference>
<organism evidence="4 5">
    <name type="scientific">Niallia nealsonii</name>
    <dbReference type="NCBI Taxonomy" id="115979"/>
    <lineage>
        <taxon>Bacteria</taxon>
        <taxon>Bacillati</taxon>
        <taxon>Bacillota</taxon>
        <taxon>Bacilli</taxon>
        <taxon>Bacillales</taxon>
        <taxon>Bacillaceae</taxon>
        <taxon>Niallia</taxon>
    </lineage>
</organism>
<evidence type="ECO:0000313" key="5">
    <source>
        <dbReference type="Proteomes" id="UP000233375"/>
    </source>
</evidence>
<reference evidence="4 5" key="1">
    <citation type="journal article" date="2003" name="Int. J. Syst. Evol. Microbiol.">
        <title>Bacillus nealsonii sp. nov., isolated from a spacecraft-assembly facility, whose spores are gamma-radiation resistant.</title>
        <authorList>
            <person name="Venkateswaran K."/>
            <person name="Kempf M."/>
            <person name="Chen F."/>
            <person name="Satomi M."/>
            <person name="Nicholson W."/>
            <person name="Kern R."/>
        </authorList>
    </citation>
    <scope>NUCLEOTIDE SEQUENCE [LARGE SCALE GENOMIC DNA]</scope>
    <source>
        <strain evidence="4 5">FO-92</strain>
    </source>
</reference>
<keyword evidence="4" id="KW-0808">Transferase</keyword>
<comment type="function">
    <text evidence="3">Catalyzes the formation of N(4)-acetylcytidine (ac(4)C) at the wobble position of elongator tRNA(Met), using acetate and ATP as substrates. First activates an acetate ion to form acetyladenylate (Ac-AMP) and then transfers the acetyl group to tRNA to form ac(4)C34.</text>
</comment>
<dbReference type="RefSeq" id="WP_101178696.1">
    <property type="nucleotide sequence ID" value="NZ_PISE01000046.1"/>
</dbReference>
<evidence type="ECO:0000256" key="1">
    <source>
        <dbReference type="ARBA" id="ARBA00022598"/>
    </source>
</evidence>
<dbReference type="Gene3D" id="3.40.50.620">
    <property type="entry name" value="HUPs"/>
    <property type="match status" value="1"/>
</dbReference>
<gene>
    <name evidence="3" type="primary">tmcAL</name>
    <name evidence="4" type="ORF">CWS01_18550</name>
</gene>
<dbReference type="GO" id="GO:0005524">
    <property type="term" value="F:ATP binding"/>
    <property type="evidence" value="ECO:0007669"/>
    <property type="project" value="UniProtKB-KW"/>
</dbReference>
<dbReference type="GO" id="GO:0005737">
    <property type="term" value="C:cytoplasm"/>
    <property type="evidence" value="ECO:0007669"/>
    <property type="project" value="UniProtKB-SubCell"/>
</dbReference>
<keyword evidence="3" id="KW-0963">Cytoplasm</keyword>
<dbReference type="GO" id="GO:0016740">
    <property type="term" value="F:transferase activity"/>
    <property type="evidence" value="ECO:0007669"/>
    <property type="project" value="UniProtKB-KW"/>
</dbReference>
<dbReference type="AlphaFoldDB" id="A0A2N0YY23"/>
<sequence>MKAVGVIVEYNPLHNGHLYHIQKAKELTNADIVIAVMSGPFLQRGEPAVVSKWHRADMALQHGIDLVIELPYAFATQHAEIFAYGAVRLLDSLRCDYICFGSESGDIQSFYNAYSLLEENKTNYEQWLKAFMTEGNSYPKAASLAFLQLTEKKTAMLDLSKPNNMLGFQYVKAVCSLKLAIQLVTIARKDANYHDTYFSSETIASATSIRKQLFDAKSGIETITSYIPTHTNAILQAFQMEYGVYMQWENYWPYLKFRLLQIKANELSGIYEVEEGLEHRLLASIQKADSFHHFLTLVKTKRYTWTRLQRICTHVLTNTKKTDIKEMSEPTYIRLLGSTASGRLYLKEKKKNFLLPVVSKLSSFQNQQIALDSKAAAIYSLGAPLSFQQKLTKLEYSQPPIMK</sequence>
<evidence type="ECO:0000256" key="3">
    <source>
        <dbReference type="HAMAP-Rule" id="MF_01539"/>
    </source>
</evidence>
<dbReference type="GO" id="GO:0000049">
    <property type="term" value="F:tRNA binding"/>
    <property type="evidence" value="ECO:0007669"/>
    <property type="project" value="UniProtKB-KW"/>
</dbReference>
<dbReference type="PANTHER" id="PTHR37825:SF1">
    <property type="entry name" value="TRNA(MET) CYTIDINE ACETATE LIGASE"/>
    <property type="match status" value="1"/>
</dbReference>
<dbReference type="Proteomes" id="UP000233375">
    <property type="component" value="Unassembled WGS sequence"/>
</dbReference>
<dbReference type="OrthoDB" id="9769796at2"/>
<dbReference type="EC" id="6.3.4.-" evidence="3"/>
<comment type="catalytic activity">
    <reaction evidence="3">
        <text>cytidine(34) in elongator tRNA(Met) + acetate + ATP = N(4)-acetylcytidine(34) in elongator tRNA(Met) + AMP + diphosphate</text>
        <dbReference type="Rhea" id="RHEA:58144"/>
        <dbReference type="Rhea" id="RHEA-COMP:10693"/>
        <dbReference type="Rhea" id="RHEA-COMP:10694"/>
        <dbReference type="ChEBI" id="CHEBI:30089"/>
        <dbReference type="ChEBI" id="CHEBI:30616"/>
        <dbReference type="ChEBI" id="CHEBI:33019"/>
        <dbReference type="ChEBI" id="CHEBI:74900"/>
        <dbReference type="ChEBI" id="CHEBI:82748"/>
        <dbReference type="ChEBI" id="CHEBI:456215"/>
    </reaction>
</comment>
<comment type="similarity">
    <text evidence="3">Belongs to the TmcAL family.</text>
</comment>
<keyword evidence="2 3" id="KW-0819">tRNA processing</keyword>
<name>A0A2N0YY23_9BACI</name>
<dbReference type="EMBL" id="PISE01000046">
    <property type="protein sequence ID" value="PKG22145.1"/>
    <property type="molecule type" value="Genomic_DNA"/>
</dbReference>
<dbReference type="Pfam" id="PF05636">
    <property type="entry name" value="HIGH_NTase1"/>
    <property type="match status" value="1"/>
</dbReference>
<protein>
    <recommendedName>
        <fullName evidence="3">tRNA(Met) cytidine acetate ligase</fullName>
        <ecNumber evidence="3">6.3.4.-</ecNumber>
    </recommendedName>
</protein>
<feature type="binding site" evidence="3">
    <location>
        <position position="163"/>
    </location>
    <ligand>
        <name>ATP</name>
        <dbReference type="ChEBI" id="CHEBI:30616"/>
    </ligand>
</feature>
<evidence type="ECO:0000256" key="2">
    <source>
        <dbReference type="ARBA" id="ARBA00022694"/>
    </source>
</evidence>
<keyword evidence="1 3" id="KW-0436">Ligase</keyword>
<feature type="binding site" evidence="3">
    <location>
        <begin position="7"/>
        <end position="20"/>
    </location>
    <ligand>
        <name>ATP</name>
        <dbReference type="ChEBI" id="CHEBI:30616"/>
    </ligand>
</feature>
<dbReference type="InterPro" id="IPR008513">
    <property type="entry name" value="tRNA(Met)_cyd_acetate_ligase"/>
</dbReference>
<accession>A0A2N0YY23</accession>
<comment type="caution">
    <text evidence="3">Lacks conserved residue(s) required for the propagation of feature annotation.</text>
</comment>
<comment type="subcellular location">
    <subcellularLocation>
        <location evidence="3">Cytoplasm</location>
    </subcellularLocation>
</comment>
<feature type="binding site" evidence="3">
    <location>
        <position position="188"/>
    </location>
    <ligand>
        <name>ATP</name>
        <dbReference type="ChEBI" id="CHEBI:30616"/>
    </ligand>
</feature>
<keyword evidence="3" id="KW-0067">ATP-binding</keyword>
<keyword evidence="3" id="KW-0547">Nucleotide-binding</keyword>
<dbReference type="PANTHER" id="PTHR37825">
    <property type="entry name" value="TRNA(MET) CYTIDINE ACETATE LIGASE"/>
    <property type="match status" value="1"/>
</dbReference>
<keyword evidence="3" id="KW-0694">RNA-binding</keyword>
<evidence type="ECO:0000313" key="4">
    <source>
        <dbReference type="EMBL" id="PKG22145.1"/>
    </source>
</evidence>
<dbReference type="NCBIfam" id="NF010191">
    <property type="entry name" value="PRK13670.1"/>
    <property type="match status" value="1"/>
</dbReference>
<dbReference type="SUPFAM" id="SSF52374">
    <property type="entry name" value="Nucleotidylyl transferase"/>
    <property type="match status" value="1"/>
</dbReference>